<organism evidence="1 2">
    <name type="scientific">Acorus gramineus</name>
    <name type="common">Dwarf sweet flag</name>
    <dbReference type="NCBI Taxonomy" id="55184"/>
    <lineage>
        <taxon>Eukaryota</taxon>
        <taxon>Viridiplantae</taxon>
        <taxon>Streptophyta</taxon>
        <taxon>Embryophyta</taxon>
        <taxon>Tracheophyta</taxon>
        <taxon>Spermatophyta</taxon>
        <taxon>Magnoliopsida</taxon>
        <taxon>Liliopsida</taxon>
        <taxon>Acoraceae</taxon>
        <taxon>Acorus</taxon>
    </lineage>
</organism>
<dbReference type="Proteomes" id="UP001179952">
    <property type="component" value="Unassembled WGS sequence"/>
</dbReference>
<comment type="caution">
    <text evidence="1">The sequence shown here is derived from an EMBL/GenBank/DDBJ whole genome shotgun (WGS) entry which is preliminary data.</text>
</comment>
<dbReference type="AlphaFoldDB" id="A0AAV9A1U5"/>
<sequence length="118" mass="13345">MMMEKCMRCISSIPKDRNGGKTKKEDNVFQASSLVSSKESSYERTNKNTKSTARMIVLVGGMVELYPQVITVAHVMEKYPGLVVTRPKVFKRPHESIVGSEEFVSWSEILFGPFYNSC</sequence>
<protein>
    <submittedName>
        <fullName evidence="1">Uncharacterized protein</fullName>
    </submittedName>
</protein>
<accession>A0AAV9A1U5</accession>
<dbReference type="EMBL" id="JAUJYN010000031">
    <property type="protein sequence ID" value="KAK1257874.1"/>
    <property type="molecule type" value="Genomic_DNA"/>
</dbReference>
<reference evidence="1" key="1">
    <citation type="journal article" date="2023" name="Nat. Commun.">
        <title>Diploid and tetraploid genomes of Acorus and the evolution of monocots.</title>
        <authorList>
            <person name="Ma L."/>
            <person name="Liu K.W."/>
            <person name="Li Z."/>
            <person name="Hsiao Y.Y."/>
            <person name="Qi Y."/>
            <person name="Fu T."/>
            <person name="Tang G.D."/>
            <person name="Zhang D."/>
            <person name="Sun W.H."/>
            <person name="Liu D.K."/>
            <person name="Li Y."/>
            <person name="Chen G.Z."/>
            <person name="Liu X.D."/>
            <person name="Liao X.Y."/>
            <person name="Jiang Y.T."/>
            <person name="Yu X."/>
            <person name="Hao Y."/>
            <person name="Huang J."/>
            <person name="Zhao X.W."/>
            <person name="Ke S."/>
            <person name="Chen Y.Y."/>
            <person name="Wu W.L."/>
            <person name="Hsu J.L."/>
            <person name="Lin Y.F."/>
            <person name="Huang M.D."/>
            <person name="Li C.Y."/>
            <person name="Huang L."/>
            <person name="Wang Z.W."/>
            <person name="Zhao X."/>
            <person name="Zhong W.Y."/>
            <person name="Peng D.H."/>
            <person name="Ahmad S."/>
            <person name="Lan S."/>
            <person name="Zhang J.S."/>
            <person name="Tsai W.C."/>
            <person name="Van de Peer Y."/>
            <person name="Liu Z.J."/>
        </authorList>
    </citation>
    <scope>NUCLEOTIDE SEQUENCE</scope>
    <source>
        <strain evidence="1">SCP</strain>
    </source>
</reference>
<evidence type="ECO:0000313" key="1">
    <source>
        <dbReference type="EMBL" id="KAK1257874.1"/>
    </source>
</evidence>
<evidence type="ECO:0000313" key="2">
    <source>
        <dbReference type="Proteomes" id="UP001179952"/>
    </source>
</evidence>
<keyword evidence="2" id="KW-1185">Reference proteome</keyword>
<name>A0AAV9A1U5_ACOGR</name>
<reference evidence="1" key="2">
    <citation type="submission" date="2023-06" db="EMBL/GenBank/DDBJ databases">
        <authorList>
            <person name="Ma L."/>
            <person name="Liu K.-W."/>
            <person name="Li Z."/>
            <person name="Hsiao Y.-Y."/>
            <person name="Qi Y."/>
            <person name="Fu T."/>
            <person name="Tang G."/>
            <person name="Zhang D."/>
            <person name="Sun W.-H."/>
            <person name="Liu D.-K."/>
            <person name="Li Y."/>
            <person name="Chen G.-Z."/>
            <person name="Liu X.-D."/>
            <person name="Liao X.-Y."/>
            <person name="Jiang Y.-T."/>
            <person name="Yu X."/>
            <person name="Hao Y."/>
            <person name="Huang J."/>
            <person name="Zhao X.-W."/>
            <person name="Ke S."/>
            <person name="Chen Y.-Y."/>
            <person name="Wu W.-L."/>
            <person name="Hsu J.-L."/>
            <person name="Lin Y.-F."/>
            <person name="Huang M.-D."/>
            <person name="Li C.-Y."/>
            <person name="Huang L."/>
            <person name="Wang Z.-W."/>
            <person name="Zhao X."/>
            <person name="Zhong W.-Y."/>
            <person name="Peng D.-H."/>
            <person name="Ahmad S."/>
            <person name="Lan S."/>
            <person name="Zhang J.-S."/>
            <person name="Tsai W.-C."/>
            <person name="Van De Peer Y."/>
            <person name="Liu Z.-J."/>
        </authorList>
    </citation>
    <scope>NUCLEOTIDE SEQUENCE</scope>
    <source>
        <strain evidence="1">SCP</strain>
        <tissue evidence="1">Leaves</tissue>
    </source>
</reference>
<proteinExistence type="predicted"/>
<gene>
    <name evidence="1" type="ORF">QJS04_geneDACA021995</name>
</gene>